<evidence type="ECO:0008006" key="7">
    <source>
        <dbReference type="Google" id="ProtNLM"/>
    </source>
</evidence>
<feature type="compositionally biased region" description="Low complexity" evidence="1">
    <location>
        <begin position="132"/>
        <end position="144"/>
    </location>
</feature>
<feature type="compositionally biased region" description="Basic and acidic residues" evidence="1">
    <location>
        <begin position="658"/>
        <end position="672"/>
    </location>
</feature>
<feature type="region of interest" description="Disordered" evidence="1">
    <location>
        <begin position="1042"/>
        <end position="1117"/>
    </location>
</feature>
<proteinExistence type="predicted"/>
<feature type="region of interest" description="Disordered" evidence="1">
    <location>
        <begin position="1250"/>
        <end position="1278"/>
    </location>
</feature>
<feature type="region of interest" description="Disordered" evidence="1">
    <location>
        <begin position="607"/>
        <end position="643"/>
    </location>
</feature>
<name>A0ABQ8TTV2_PERAM</name>
<feature type="compositionally biased region" description="Low complexity" evidence="1">
    <location>
        <begin position="850"/>
        <end position="870"/>
    </location>
</feature>
<sequence length="1706" mass="188727">MYVKFVIFVSYFRMEWVEIIEPRTKEHMYANLTTGECVWDPPPGVPVKKTDNNQWWELFDQNTSRFYYYNATSQKTVWHRPQNCDIIPLAKLQTLKQNTEPVSEDTVTTDEPRKKESVATQTPGRTVKSSKTQQDPITPTQIPPGSGSSNKVDSLRPSRSHAPTNCSNKSSVTSETQTSPVGSPRSGRRGHHHHHHRHHHNSSSGGRGDDEGNGQRGRRGSQGSGSWYNRTTHSQDSGRSSDSSSVSHSRTSLESGYRLLESPHHHHHSSNSHHHHHHSHRHTGSNPAGMYSKSFIFNAIMPKNISAKSTLIRQWLTEYSEFTYDGKIIFCKICSKQISQEKKCHLKEHVQGAAHKAKAQQKNQLQQTLLTQPTSSNLSSNFYADLTRAENFPDIPLPPQPVVTRWGTWFQSVAYYSKYFKEVVTVIDKLPETDSAACVKAVKDCLNDSRVKNDIAYITSNFSFIPASIEQLEREKQSLCSQIAIVKEAQVNIHSALGETGKKFKRSLSPPPIASSLEHRLRDRDVPALSLEQRHRDGSSGLTLSTSTPLFKKKPLGEANSQVQHLTQQQRSSLDKYGLLSVPLPVSQRRDQVSSAGGSSALLAKQRSFDVAESREGGTYSFTGHENRSSSRQKNQSQQPLPAPLARSYSFMQRREKYHQYQDEDDSMHEKYFLGTPSSGGGGGGGGGGGSGGSGGGSGGVTGGGGGSSGGGMRSVESTPQARRKYHSGGGTRQSGTTGGNPGGEYVNFGTSAAPCYPRTTTYSVGVTSVVGKTSKDSGDTAAKDELVSITTPLMHRKTKSEPRYREQLQLQPQKKQSHKYNALGERTTASATSSSKTHSNDDDDDNSSSEDPTSSPSPSSPATTSPSSPAAIVRGAKKSMHPNPFASIEPPPVSRHRCTTLPGGSDVDAILSSGKGPASYDDLISVSAGQQEHLNKLSQSTQQAARENSTSKNSGYNNGNPTVGKFPHGNLDNSKGLGCGGGPGGGGPLYSNLGDYPPYILDPEIQAHLLPLQQYILEQAKLSVSARESAKIAVPKERSKGCYRFGDPLNEEADSLHSDDEDQSTGRGEDDSDEFADDEGMSNQEDSSSQEYLDDSNYLDDDDSSHRETYSQFLAPQPPLRLRSKYTSDCRNNSDYVDGVTYYNTNITTGTPLTACSLQQHQQQQAVQSRGSGGLIVGAAAGSLSSGIQHPSMSLPNNVTLPLETQHASLKRKKEAPPPPTLYSPILEKSELRHSPVPQTLPVPIPSYYHGPSDDNGHANNCYRPLSLPAPSRTEADPPANTEMITGSLQSPRLVLSREKKLPSESDIEKYAQDNLNIHKKGIFRKKFSVRDMLSWSKDPIRKPMLVVSDKALKKDACELFKLVQIYMSDRKAKLGMTLNSVALEICNYGYSKPGLRDELYIQICRQTTENPRRESLRRGWELLAICLAFFPPSPKFQSYLDGYMNRHRDPGFDFPEVGKWPIHVQISHYATVSCKRLERIGHTGKKAPRKPTVEEIDQARLQIFRPSMFGNTLEEVMALQKERFPHRKLPWVQSTLSEEVLRLQGAQTEGIFRVSADVDEVNSLKNRIDHWELPNDITDAHAPASLLKLWYRELYEPLIPDSMYAECVNHHADPEMSVALVQRLPEINRLVLCYLIRFLQIFARTEVVQVTKMDASNLAMVMAPNCLRCMSEDPRIIFENARKEMAFIRTLIQSLDTSFMEGVY</sequence>
<feature type="region of interest" description="Disordered" evidence="1">
    <location>
        <begin position="1207"/>
        <end position="1226"/>
    </location>
</feature>
<evidence type="ECO:0000259" key="4">
    <source>
        <dbReference type="PROSITE" id="PS51016"/>
    </source>
</evidence>
<accession>A0ABQ8TTV2</accession>
<dbReference type="Proteomes" id="UP001148838">
    <property type="component" value="Unassembled WGS sequence"/>
</dbReference>
<feature type="compositionally biased region" description="Low complexity" evidence="1">
    <location>
        <begin position="630"/>
        <end position="639"/>
    </location>
</feature>
<feature type="compositionally biased region" description="Low complexity" evidence="1">
    <location>
        <begin position="828"/>
        <end position="838"/>
    </location>
</feature>
<evidence type="ECO:0000259" key="3">
    <source>
        <dbReference type="PROSITE" id="PS50238"/>
    </source>
</evidence>
<dbReference type="InterPro" id="IPR001202">
    <property type="entry name" value="WW_dom"/>
</dbReference>
<evidence type="ECO:0000313" key="6">
    <source>
        <dbReference type="Proteomes" id="UP001148838"/>
    </source>
</evidence>
<feature type="compositionally biased region" description="Low complexity" evidence="1">
    <location>
        <begin position="539"/>
        <end position="548"/>
    </location>
</feature>
<feature type="compositionally biased region" description="Gly residues" evidence="1">
    <location>
        <begin position="678"/>
        <end position="713"/>
    </location>
</feature>
<dbReference type="PANTHER" id="PTHR45876">
    <property type="entry name" value="FI04035P"/>
    <property type="match status" value="1"/>
</dbReference>
<comment type="caution">
    <text evidence="5">The sequence shown here is derived from an EMBL/GenBank/DDBJ whole genome shotgun (WGS) entry which is preliminary data.</text>
</comment>
<reference evidence="5 6" key="1">
    <citation type="journal article" date="2022" name="Allergy">
        <title>Genome assembly and annotation of Periplaneta americana reveal a comprehensive cockroach allergen profile.</title>
        <authorList>
            <person name="Wang L."/>
            <person name="Xiong Q."/>
            <person name="Saelim N."/>
            <person name="Wang L."/>
            <person name="Nong W."/>
            <person name="Wan A.T."/>
            <person name="Shi M."/>
            <person name="Liu X."/>
            <person name="Cao Q."/>
            <person name="Hui J.H.L."/>
            <person name="Sookrung N."/>
            <person name="Leung T.F."/>
            <person name="Tungtrongchitr A."/>
            <person name="Tsui S.K.W."/>
        </authorList>
    </citation>
    <scope>NUCLEOTIDE SEQUENCE [LARGE SCALE GENOMIC DNA]</scope>
    <source>
        <strain evidence="5">PWHHKU_190912</strain>
    </source>
</reference>
<feature type="compositionally biased region" description="Gly residues" evidence="1">
    <location>
        <begin position="978"/>
        <end position="989"/>
    </location>
</feature>
<feature type="compositionally biased region" description="Polar residues" evidence="1">
    <location>
        <begin position="1082"/>
        <end position="1092"/>
    </location>
</feature>
<feature type="region of interest" description="Disordered" evidence="1">
    <location>
        <begin position="98"/>
        <end position="287"/>
    </location>
</feature>
<dbReference type="Gene3D" id="1.25.40.530">
    <property type="entry name" value="MyTH4 domain"/>
    <property type="match status" value="1"/>
</dbReference>
<feature type="compositionally biased region" description="Polar residues" evidence="1">
    <location>
        <begin position="559"/>
        <end position="572"/>
    </location>
</feature>
<feature type="compositionally biased region" description="Low complexity" evidence="1">
    <location>
        <begin position="234"/>
        <end position="255"/>
    </location>
</feature>
<dbReference type="Gene3D" id="2.20.70.10">
    <property type="match status" value="1"/>
</dbReference>
<keyword evidence="6" id="KW-1185">Reference proteome</keyword>
<feature type="compositionally biased region" description="Acidic residues" evidence="1">
    <location>
        <begin position="1071"/>
        <end position="1081"/>
    </location>
</feature>
<dbReference type="InterPro" id="IPR000857">
    <property type="entry name" value="MyTH4_dom"/>
</dbReference>
<feature type="domain" description="Rho-GAP" evidence="3">
    <location>
        <begin position="1513"/>
        <end position="1701"/>
    </location>
</feature>
<dbReference type="InterPro" id="IPR038185">
    <property type="entry name" value="MyTH4_dom_sf"/>
</dbReference>
<dbReference type="InterPro" id="IPR036020">
    <property type="entry name" value="WW_dom_sf"/>
</dbReference>
<feature type="region of interest" description="Disordered" evidence="1">
    <location>
        <begin position="531"/>
        <end position="572"/>
    </location>
</feature>
<dbReference type="SMART" id="SM00324">
    <property type="entry name" value="RhoGAP"/>
    <property type="match status" value="1"/>
</dbReference>
<dbReference type="Pfam" id="PF00620">
    <property type="entry name" value="RhoGAP"/>
    <property type="match status" value="1"/>
</dbReference>
<dbReference type="Gene3D" id="1.10.555.10">
    <property type="entry name" value="Rho GTPase activation protein"/>
    <property type="match status" value="1"/>
</dbReference>
<evidence type="ECO:0000259" key="2">
    <source>
        <dbReference type="PROSITE" id="PS50020"/>
    </source>
</evidence>
<feature type="compositionally biased region" description="Polar residues" evidence="1">
    <location>
        <begin position="928"/>
        <end position="962"/>
    </location>
</feature>
<dbReference type="Pfam" id="PF00784">
    <property type="entry name" value="MyTH4"/>
    <property type="match status" value="1"/>
</dbReference>
<dbReference type="PROSITE" id="PS50020">
    <property type="entry name" value="WW_DOMAIN_2"/>
    <property type="match status" value="1"/>
</dbReference>
<gene>
    <name evidence="5" type="ORF">ANN_01536</name>
</gene>
<feature type="compositionally biased region" description="Gly residues" evidence="1">
    <location>
        <begin position="728"/>
        <end position="743"/>
    </location>
</feature>
<feature type="compositionally biased region" description="Acidic residues" evidence="1">
    <location>
        <begin position="1093"/>
        <end position="1104"/>
    </location>
</feature>
<dbReference type="InterPro" id="IPR008936">
    <property type="entry name" value="Rho_GTPase_activation_prot"/>
</dbReference>
<feature type="compositionally biased region" description="Basic and acidic residues" evidence="1">
    <location>
        <begin position="607"/>
        <end position="616"/>
    </location>
</feature>
<evidence type="ECO:0000313" key="5">
    <source>
        <dbReference type="EMBL" id="KAJ4450129.1"/>
    </source>
</evidence>
<dbReference type="CDD" id="cd04389">
    <property type="entry name" value="RhoGAP_KIAA1688"/>
    <property type="match status" value="1"/>
</dbReference>
<protein>
    <recommendedName>
        <fullName evidence="7">Rho GTPase-activating protein 39</fullName>
    </recommendedName>
</protein>
<feature type="domain" description="MyTH4" evidence="4">
    <location>
        <begin position="1337"/>
        <end position="1502"/>
    </location>
</feature>
<feature type="compositionally biased region" description="Low complexity" evidence="1">
    <location>
        <begin position="760"/>
        <end position="773"/>
    </location>
</feature>
<dbReference type="PANTHER" id="PTHR45876:SF8">
    <property type="entry name" value="FI04035P"/>
    <property type="match status" value="1"/>
</dbReference>
<dbReference type="SUPFAM" id="SSF48350">
    <property type="entry name" value="GTPase activation domain, GAP"/>
    <property type="match status" value="1"/>
</dbReference>
<dbReference type="PROSITE" id="PS50238">
    <property type="entry name" value="RHOGAP"/>
    <property type="match status" value="1"/>
</dbReference>
<dbReference type="SUPFAM" id="SSF51045">
    <property type="entry name" value="WW domain"/>
    <property type="match status" value="1"/>
</dbReference>
<feature type="compositionally biased region" description="Basic residues" evidence="1">
    <location>
        <begin position="264"/>
        <end position="283"/>
    </location>
</feature>
<feature type="compositionally biased region" description="Basic and acidic residues" evidence="1">
    <location>
        <begin position="774"/>
        <end position="787"/>
    </location>
</feature>
<feature type="compositionally biased region" description="Polar residues" evidence="1">
    <location>
        <begin position="161"/>
        <end position="181"/>
    </location>
</feature>
<dbReference type="PROSITE" id="PS51016">
    <property type="entry name" value="MYTH4"/>
    <property type="match status" value="1"/>
</dbReference>
<organism evidence="5 6">
    <name type="scientific">Periplaneta americana</name>
    <name type="common">American cockroach</name>
    <name type="synonym">Blatta americana</name>
    <dbReference type="NCBI Taxonomy" id="6978"/>
    <lineage>
        <taxon>Eukaryota</taxon>
        <taxon>Metazoa</taxon>
        <taxon>Ecdysozoa</taxon>
        <taxon>Arthropoda</taxon>
        <taxon>Hexapoda</taxon>
        <taxon>Insecta</taxon>
        <taxon>Pterygota</taxon>
        <taxon>Neoptera</taxon>
        <taxon>Polyneoptera</taxon>
        <taxon>Dictyoptera</taxon>
        <taxon>Blattodea</taxon>
        <taxon>Blattoidea</taxon>
        <taxon>Blattidae</taxon>
        <taxon>Blattinae</taxon>
        <taxon>Periplaneta</taxon>
    </lineage>
</organism>
<dbReference type="SMART" id="SM00139">
    <property type="entry name" value="MyTH4"/>
    <property type="match status" value="1"/>
</dbReference>
<feature type="compositionally biased region" description="Polar residues" evidence="1">
    <location>
        <begin position="118"/>
        <end position="131"/>
    </location>
</feature>
<feature type="compositionally biased region" description="Acidic residues" evidence="1">
    <location>
        <begin position="1050"/>
        <end position="1064"/>
    </location>
</feature>
<feature type="domain" description="WW" evidence="2">
    <location>
        <begin position="56"/>
        <end position="83"/>
    </location>
</feature>
<dbReference type="EMBL" id="JAJSOF020000003">
    <property type="protein sequence ID" value="KAJ4450129.1"/>
    <property type="molecule type" value="Genomic_DNA"/>
</dbReference>
<feature type="region of interest" description="Disordered" evidence="1">
    <location>
        <begin position="658"/>
        <end position="996"/>
    </location>
</feature>
<dbReference type="InterPro" id="IPR000198">
    <property type="entry name" value="RhoGAP_dom"/>
</dbReference>
<evidence type="ECO:0000256" key="1">
    <source>
        <dbReference type="SAM" id="MobiDB-lite"/>
    </source>
</evidence>
<feature type="compositionally biased region" description="Basic residues" evidence="1">
    <location>
        <begin position="186"/>
        <end position="201"/>
    </location>
</feature>